<reference evidence="2" key="1">
    <citation type="journal article" date="2020" name="Stud. Mycol.">
        <title>101 Dothideomycetes genomes: a test case for predicting lifestyles and emergence of pathogens.</title>
        <authorList>
            <person name="Haridas S."/>
            <person name="Albert R."/>
            <person name="Binder M."/>
            <person name="Bloem J."/>
            <person name="Labutti K."/>
            <person name="Salamov A."/>
            <person name="Andreopoulos B."/>
            <person name="Baker S."/>
            <person name="Barry K."/>
            <person name="Bills G."/>
            <person name="Bluhm B."/>
            <person name="Cannon C."/>
            <person name="Castanera R."/>
            <person name="Culley D."/>
            <person name="Daum C."/>
            <person name="Ezra D."/>
            <person name="Gonzalez J."/>
            <person name="Henrissat B."/>
            <person name="Kuo A."/>
            <person name="Liang C."/>
            <person name="Lipzen A."/>
            <person name="Lutzoni F."/>
            <person name="Magnuson J."/>
            <person name="Mondo S."/>
            <person name="Nolan M."/>
            <person name="Ohm R."/>
            <person name="Pangilinan J."/>
            <person name="Park H.-J."/>
            <person name="Ramirez L."/>
            <person name="Alfaro M."/>
            <person name="Sun H."/>
            <person name="Tritt A."/>
            <person name="Yoshinaga Y."/>
            <person name="Zwiers L.-H."/>
            <person name="Turgeon B."/>
            <person name="Goodwin S."/>
            <person name="Spatafora J."/>
            <person name="Crous P."/>
            <person name="Grigoriev I."/>
        </authorList>
    </citation>
    <scope>NUCLEOTIDE SEQUENCE</scope>
    <source>
        <strain evidence="2">CBS 121739</strain>
    </source>
</reference>
<evidence type="ECO:0000313" key="2">
    <source>
        <dbReference type="EMBL" id="KAF2754228.1"/>
    </source>
</evidence>
<evidence type="ECO:0000256" key="1">
    <source>
        <dbReference type="SAM" id="MobiDB-lite"/>
    </source>
</evidence>
<dbReference type="GeneID" id="54486843"/>
<feature type="region of interest" description="Disordered" evidence="1">
    <location>
        <begin position="146"/>
        <end position="212"/>
    </location>
</feature>
<dbReference type="EMBL" id="ML996581">
    <property type="protein sequence ID" value="KAF2754228.1"/>
    <property type="molecule type" value="Genomic_DNA"/>
</dbReference>
<feature type="compositionally biased region" description="Basic and acidic residues" evidence="1">
    <location>
        <begin position="30"/>
        <end position="41"/>
    </location>
</feature>
<sequence>MSSNHDDHDPLFYHHFDAPPVVPEPNSAEARTESNEHHPQSTDDNSVHTAQTTSSNPEDDVDNITAVTAPSHEQATCEDPPANSTTETPSVSGTGSILHTPSTELPPYQERSDTYPFTALESNVEAHTHRFGESSRSAVPLRPVQCKVTTRSGPETRDPARGPVRTAPYPKQPGSAVTTTVSPLQDASDSVRVASTPAPTTHSAEGITFNPPVSQNDWPNLPGNQETGPPENSIRGRVAEFRELCRQKSASWFYYLPKHIWKKFCWQMKNDSDYRLKRTPYLCKVARYETTSPSLQ</sequence>
<keyword evidence="3" id="KW-1185">Reference proteome</keyword>
<proteinExistence type="predicted"/>
<gene>
    <name evidence="2" type="ORF">EJ05DRAFT_489465</name>
</gene>
<name>A0A6A6VU60_9PEZI</name>
<feature type="compositionally biased region" description="Polar residues" evidence="1">
    <location>
        <begin position="82"/>
        <end position="103"/>
    </location>
</feature>
<feature type="region of interest" description="Disordered" evidence="1">
    <location>
        <begin position="1"/>
        <end position="111"/>
    </location>
</feature>
<feature type="compositionally biased region" description="Basic and acidic residues" evidence="1">
    <location>
        <begin position="1"/>
        <end position="17"/>
    </location>
</feature>
<dbReference type="Proteomes" id="UP000799437">
    <property type="component" value="Unassembled WGS sequence"/>
</dbReference>
<feature type="compositionally biased region" description="Polar residues" evidence="1">
    <location>
        <begin position="175"/>
        <end position="188"/>
    </location>
</feature>
<organism evidence="2 3">
    <name type="scientific">Pseudovirgaria hyperparasitica</name>
    <dbReference type="NCBI Taxonomy" id="470096"/>
    <lineage>
        <taxon>Eukaryota</taxon>
        <taxon>Fungi</taxon>
        <taxon>Dikarya</taxon>
        <taxon>Ascomycota</taxon>
        <taxon>Pezizomycotina</taxon>
        <taxon>Dothideomycetes</taxon>
        <taxon>Dothideomycetes incertae sedis</taxon>
        <taxon>Acrospermales</taxon>
        <taxon>Acrospermaceae</taxon>
        <taxon>Pseudovirgaria</taxon>
    </lineage>
</organism>
<dbReference type="RefSeq" id="XP_033596679.1">
    <property type="nucleotide sequence ID" value="XM_033745789.1"/>
</dbReference>
<dbReference type="AlphaFoldDB" id="A0A6A6VU60"/>
<feature type="compositionally biased region" description="Polar residues" evidence="1">
    <location>
        <begin position="65"/>
        <end position="74"/>
    </location>
</feature>
<accession>A0A6A6VU60</accession>
<feature type="compositionally biased region" description="Polar residues" evidence="1">
    <location>
        <begin position="42"/>
        <end position="56"/>
    </location>
</feature>
<evidence type="ECO:0000313" key="3">
    <source>
        <dbReference type="Proteomes" id="UP000799437"/>
    </source>
</evidence>
<protein>
    <submittedName>
        <fullName evidence="2">Uncharacterized protein</fullName>
    </submittedName>
</protein>